<proteinExistence type="predicted"/>
<reference evidence="1" key="1">
    <citation type="submission" date="2020-04" db="EMBL/GenBank/DDBJ databases">
        <authorList>
            <person name="Chiriac C."/>
            <person name="Salcher M."/>
            <person name="Ghai R."/>
            <person name="Kavagutti S V."/>
        </authorList>
    </citation>
    <scope>NUCLEOTIDE SEQUENCE</scope>
</reference>
<dbReference type="EMBL" id="LR796274">
    <property type="protein sequence ID" value="CAB4133733.1"/>
    <property type="molecule type" value="Genomic_DNA"/>
</dbReference>
<organism evidence="1">
    <name type="scientific">uncultured Caudovirales phage</name>
    <dbReference type="NCBI Taxonomy" id="2100421"/>
    <lineage>
        <taxon>Viruses</taxon>
        <taxon>Duplodnaviria</taxon>
        <taxon>Heunggongvirae</taxon>
        <taxon>Uroviricota</taxon>
        <taxon>Caudoviricetes</taxon>
        <taxon>Peduoviridae</taxon>
        <taxon>Maltschvirus</taxon>
        <taxon>Maltschvirus maltsch</taxon>
    </lineage>
</organism>
<accession>A0A6J5LK66</accession>
<dbReference type="Pfam" id="PF12322">
    <property type="entry name" value="T4_baseplate"/>
    <property type="match status" value="1"/>
</dbReference>
<gene>
    <name evidence="1" type="ORF">UFOVP257_455</name>
</gene>
<name>A0A6J5LK66_9CAUD</name>
<evidence type="ECO:0008006" key="2">
    <source>
        <dbReference type="Google" id="ProtNLM"/>
    </source>
</evidence>
<protein>
    <recommendedName>
        <fullName evidence="2">Baseplate hub assembly protein, bacteriophage T4-like</fullName>
    </recommendedName>
</protein>
<dbReference type="InterPro" id="IPR024364">
    <property type="entry name" value="Baseplate_phage_T4-like"/>
</dbReference>
<evidence type="ECO:0000313" key="1">
    <source>
        <dbReference type="EMBL" id="CAB4133733.1"/>
    </source>
</evidence>
<sequence length="278" mass="31519">MAIPAANPLFKHFRQPAIYLKLPSGGQFWDKNSIDLPVTGEIPIYPMTVKDEITFKTPDALMNGSGVVDVIQSCCPNIKDAWKIPTTDIDPILIAIRLASYGHEMDISSKCPHCGDDNENTLDLRIVLDSLPMVDFKSVKIDNLVFQFKPQVFKNLNDTNLITFEQERLIRAINNSELDSDQKMTEFNKIFPNLTDMSIMVIVNSIQSITTEDGTVVSDISLIKEFIHNCDRQVFNLIKDEIDNISKKLKLKPITITCSECTNQYESDLSFEQSNFFE</sequence>